<organism evidence="11 12">
    <name type="scientific">Brachymonas denitrificans DSM 15123</name>
    <dbReference type="NCBI Taxonomy" id="1121117"/>
    <lineage>
        <taxon>Bacteria</taxon>
        <taxon>Pseudomonadati</taxon>
        <taxon>Pseudomonadota</taxon>
        <taxon>Betaproteobacteria</taxon>
        <taxon>Burkholderiales</taxon>
        <taxon>Comamonadaceae</taxon>
        <taxon>Brachymonas</taxon>
    </lineage>
</organism>
<evidence type="ECO:0000256" key="7">
    <source>
        <dbReference type="ARBA" id="ARBA00022857"/>
    </source>
</evidence>
<dbReference type="InterPro" id="IPR008333">
    <property type="entry name" value="Cbr1-like_FAD-bd_dom"/>
</dbReference>
<dbReference type="SUPFAM" id="SSF63380">
    <property type="entry name" value="Riboflavin synthase domain-like"/>
    <property type="match status" value="1"/>
</dbReference>
<dbReference type="PANTHER" id="PTHR47878:SF1">
    <property type="entry name" value="FLAVODOXIN_FERREDOXIN--NADP REDUCTASE"/>
    <property type="match status" value="1"/>
</dbReference>
<dbReference type="Proteomes" id="UP000199531">
    <property type="component" value="Unassembled WGS sequence"/>
</dbReference>
<accession>A0A1H8EAI4</accession>
<evidence type="ECO:0000256" key="6">
    <source>
        <dbReference type="ARBA" id="ARBA00022827"/>
    </source>
</evidence>
<keyword evidence="12" id="KW-1185">Reference proteome</keyword>
<dbReference type="InterPro" id="IPR001709">
    <property type="entry name" value="Flavoprot_Pyr_Nucl_cyt_Rdtase"/>
</dbReference>
<dbReference type="EC" id="1.18.1.2" evidence="3"/>
<keyword evidence="4" id="KW-0285">Flavoprotein</keyword>
<dbReference type="PRINTS" id="PR00371">
    <property type="entry name" value="FPNCR"/>
</dbReference>
<dbReference type="STRING" id="1121117.SAMN02745977_00613"/>
<dbReference type="GO" id="GO:0004324">
    <property type="term" value="F:ferredoxin-NADP+ reductase activity"/>
    <property type="evidence" value="ECO:0007669"/>
    <property type="project" value="UniProtKB-EC"/>
</dbReference>
<dbReference type="Gene3D" id="3.40.50.80">
    <property type="entry name" value="Nucleotide-binding domain of ferredoxin-NADP reductase (FNR) module"/>
    <property type="match status" value="1"/>
</dbReference>
<evidence type="ECO:0000256" key="8">
    <source>
        <dbReference type="ARBA" id="ARBA00023002"/>
    </source>
</evidence>
<dbReference type="InterPro" id="IPR051930">
    <property type="entry name" value="FNR_type-1"/>
</dbReference>
<dbReference type="GO" id="GO:0042167">
    <property type="term" value="P:heme catabolic process"/>
    <property type="evidence" value="ECO:0007669"/>
    <property type="project" value="TreeGrafter"/>
</dbReference>
<dbReference type="GO" id="GO:0000166">
    <property type="term" value="F:nucleotide binding"/>
    <property type="evidence" value="ECO:0007669"/>
    <property type="project" value="UniProtKB-KW"/>
</dbReference>
<evidence type="ECO:0000256" key="5">
    <source>
        <dbReference type="ARBA" id="ARBA00022741"/>
    </source>
</evidence>
<evidence type="ECO:0000313" key="11">
    <source>
        <dbReference type="EMBL" id="SEN16154.1"/>
    </source>
</evidence>
<dbReference type="InterPro" id="IPR039261">
    <property type="entry name" value="FNR_nucleotide-bd"/>
</dbReference>
<name>A0A1H8EAI4_9BURK</name>
<feature type="domain" description="FAD-binding FR-type" evidence="10">
    <location>
        <begin position="2"/>
        <end position="103"/>
    </location>
</feature>
<evidence type="ECO:0000313" key="12">
    <source>
        <dbReference type="Proteomes" id="UP000199531"/>
    </source>
</evidence>
<proteinExistence type="inferred from homology"/>
<dbReference type="PANTHER" id="PTHR47878">
    <property type="entry name" value="OXIDOREDUCTASE FAD/NAD(P)-BINDING DOMAIN PROTEIN"/>
    <property type="match status" value="1"/>
</dbReference>
<evidence type="ECO:0000256" key="4">
    <source>
        <dbReference type="ARBA" id="ARBA00022630"/>
    </source>
</evidence>
<dbReference type="PROSITE" id="PS51384">
    <property type="entry name" value="FAD_FR"/>
    <property type="match status" value="1"/>
</dbReference>
<comment type="catalytic activity">
    <reaction evidence="9">
        <text>2 reduced [2Fe-2S]-[ferredoxin] + NADP(+) + H(+) = 2 oxidized [2Fe-2S]-[ferredoxin] + NADPH</text>
        <dbReference type="Rhea" id="RHEA:20125"/>
        <dbReference type="Rhea" id="RHEA-COMP:10000"/>
        <dbReference type="Rhea" id="RHEA-COMP:10001"/>
        <dbReference type="ChEBI" id="CHEBI:15378"/>
        <dbReference type="ChEBI" id="CHEBI:33737"/>
        <dbReference type="ChEBI" id="CHEBI:33738"/>
        <dbReference type="ChEBI" id="CHEBI:57783"/>
        <dbReference type="ChEBI" id="CHEBI:58349"/>
        <dbReference type="EC" id="1.18.1.2"/>
    </reaction>
</comment>
<comment type="similarity">
    <text evidence="2">Belongs to the ferredoxin--NADP reductase type 1 family.</text>
</comment>
<evidence type="ECO:0000256" key="1">
    <source>
        <dbReference type="ARBA" id="ARBA00001974"/>
    </source>
</evidence>
<keyword evidence="8" id="KW-0560">Oxidoreductase</keyword>
<dbReference type="GO" id="GO:0034599">
    <property type="term" value="P:cellular response to oxidative stress"/>
    <property type="evidence" value="ECO:0007669"/>
    <property type="project" value="TreeGrafter"/>
</dbReference>
<dbReference type="RefSeq" id="WP_091813680.1">
    <property type="nucleotide sequence ID" value="NZ_FOCW01000001.1"/>
</dbReference>
<sequence length="258" mass="29352">MSAFLEEKVLSVHHWTDRLFSFTTTRDTALRFSNGHFTMIGLRQPNGKPLLRAYSIASPNYEEHLEFLSIKVPDGPLTSQLQHLKVGDTVIVGKKPTGTLLIDYLTPAKNLYLLGTGTGLAPWLSIIRDPETYERFEKVILVHGVRHVAELCYHDYLTMELPEHEFLGEMVREQLVYYPTVTREPFERQGRITTLIENGQMARELGLPELNPETDRVMICGSPTVLRDLKDICEKRGFAEGNTTTPGDYVIERAFVES</sequence>
<evidence type="ECO:0000256" key="3">
    <source>
        <dbReference type="ARBA" id="ARBA00013223"/>
    </source>
</evidence>
<evidence type="ECO:0000259" key="10">
    <source>
        <dbReference type="PROSITE" id="PS51384"/>
    </source>
</evidence>
<dbReference type="OrthoDB" id="9784483at2"/>
<dbReference type="EMBL" id="FOCW01000001">
    <property type="protein sequence ID" value="SEN16154.1"/>
    <property type="molecule type" value="Genomic_DNA"/>
</dbReference>
<dbReference type="FunFam" id="2.40.30.10:FF:000018">
    <property type="entry name" value="Ferredoxin--NADP(+) reductase"/>
    <property type="match status" value="1"/>
</dbReference>
<dbReference type="Pfam" id="PF00970">
    <property type="entry name" value="FAD_binding_6"/>
    <property type="match status" value="1"/>
</dbReference>
<dbReference type="AlphaFoldDB" id="A0A1H8EAI4"/>
<dbReference type="CDD" id="cd06195">
    <property type="entry name" value="FNR1"/>
    <property type="match status" value="1"/>
</dbReference>
<dbReference type="SUPFAM" id="SSF52343">
    <property type="entry name" value="Ferredoxin reductase-like, C-terminal NADP-linked domain"/>
    <property type="match status" value="1"/>
</dbReference>
<dbReference type="InterPro" id="IPR001433">
    <property type="entry name" value="OxRdtase_FAD/NAD-bd"/>
</dbReference>
<dbReference type="InterPro" id="IPR017927">
    <property type="entry name" value="FAD-bd_FR_type"/>
</dbReference>
<dbReference type="Gene3D" id="2.40.30.10">
    <property type="entry name" value="Translation factors"/>
    <property type="match status" value="1"/>
</dbReference>
<gene>
    <name evidence="11" type="ORF">SAMN02745977_00613</name>
</gene>
<evidence type="ECO:0000256" key="9">
    <source>
        <dbReference type="ARBA" id="ARBA00047776"/>
    </source>
</evidence>
<dbReference type="InterPro" id="IPR017938">
    <property type="entry name" value="Riboflavin_synthase-like_b-brl"/>
</dbReference>
<keyword evidence="5" id="KW-0547">Nucleotide-binding</keyword>
<reference evidence="11 12" key="1">
    <citation type="submission" date="2016-10" db="EMBL/GenBank/DDBJ databases">
        <authorList>
            <person name="de Groot N.N."/>
        </authorList>
    </citation>
    <scope>NUCLEOTIDE SEQUENCE [LARGE SCALE GENOMIC DNA]</scope>
    <source>
        <strain evidence="11 12">DSM 15123</strain>
    </source>
</reference>
<dbReference type="Pfam" id="PF00175">
    <property type="entry name" value="NAD_binding_1"/>
    <property type="match status" value="1"/>
</dbReference>
<dbReference type="InterPro" id="IPR033892">
    <property type="entry name" value="FNR_bac"/>
</dbReference>
<evidence type="ECO:0000256" key="2">
    <source>
        <dbReference type="ARBA" id="ARBA00008312"/>
    </source>
</evidence>
<keyword evidence="7" id="KW-0521">NADP</keyword>
<protein>
    <recommendedName>
        <fullName evidence="3">ferredoxin--NADP(+) reductase</fullName>
        <ecNumber evidence="3">1.18.1.2</ecNumber>
    </recommendedName>
</protein>
<keyword evidence="6" id="KW-0274">FAD</keyword>
<comment type="cofactor">
    <cofactor evidence="1">
        <name>FAD</name>
        <dbReference type="ChEBI" id="CHEBI:57692"/>
    </cofactor>
</comment>